<keyword evidence="2" id="KW-1185">Reference proteome</keyword>
<comment type="caution">
    <text evidence="1">The sequence shown here is derived from an EMBL/GenBank/DDBJ whole genome shotgun (WGS) entry which is preliminary data.</text>
</comment>
<name>A0ABX0IU03_9FLAO</name>
<sequence>MKRLELSQMENLEGGSCVSTITNGSRDFTTQDACIICAGLTGAAVGSLGGGSGTLIGWAGGLIKGLINC</sequence>
<organism evidence="1 2">
    <name type="scientific">Flavobacterium jejuense</name>
    <dbReference type="NCBI Taxonomy" id="1544455"/>
    <lineage>
        <taxon>Bacteria</taxon>
        <taxon>Pseudomonadati</taxon>
        <taxon>Bacteroidota</taxon>
        <taxon>Flavobacteriia</taxon>
        <taxon>Flavobacteriales</taxon>
        <taxon>Flavobacteriaceae</taxon>
        <taxon>Flavobacterium</taxon>
    </lineage>
</organism>
<accession>A0ABX0IU03</accession>
<proteinExistence type="predicted"/>
<evidence type="ECO:0000313" key="1">
    <source>
        <dbReference type="EMBL" id="NHN27374.1"/>
    </source>
</evidence>
<reference evidence="2" key="1">
    <citation type="submission" date="2019-05" db="EMBL/GenBank/DDBJ databases">
        <title>Flavobacterium profundi sp. nov., isolated from a deep-sea seamount.</title>
        <authorList>
            <person name="Zhang D.-C."/>
        </authorList>
    </citation>
    <scope>NUCLEOTIDE SEQUENCE [LARGE SCALE GENOMIC DNA]</scope>
    <source>
        <strain evidence="2">EC11</strain>
    </source>
</reference>
<dbReference type="EMBL" id="VEVQ02000013">
    <property type="protein sequence ID" value="NHN27374.1"/>
    <property type="molecule type" value="Genomic_DNA"/>
</dbReference>
<evidence type="ECO:0000313" key="2">
    <source>
        <dbReference type="Proteomes" id="UP000817854"/>
    </source>
</evidence>
<dbReference type="RefSeq" id="WP_140963885.1">
    <property type="nucleotide sequence ID" value="NZ_VEVQ02000013.1"/>
</dbReference>
<reference evidence="1 2" key="3">
    <citation type="submission" date="2020-02" db="EMBL/GenBank/DDBJ databases">
        <title>Flavobacterium profundi sp. nov., isolated from a deep-sea seamount.</title>
        <authorList>
            <person name="Zhang D.-C."/>
        </authorList>
    </citation>
    <scope>NUCLEOTIDE SEQUENCE [LARGE SCALE GENOMIC DNA]</scope>
    <source>
        <strain evidence="1 2">EC11</strain>
    </source>
</reference>
<reference evidence="1 2" key="2">
    <citation type="submission" date="2019-05" db="EMBL/GenBank/DDBJ databases">
        <authorList>
            <person name="Lianzixin W."/>
        </authorList>
    </citation>
    <scope>NUCLEOTIDE SEQUENCE [LARGE SCALE GENOMIC DNA]</scope>
    <source>
        <strain evidence="1 2">EC11</strain>
    </source>
</reference>
<gene>
    <name evidence="1" type="ORF">FIA58_016970</name>
</gene>
<dbReference type="Proteomes" id="UP000817854">
    <property type="component" value="Unassembled WGS sequence"/>
</dbReference>
<protein>
    <submittedName>
        <fullName evidence="1">Uncharacterized protein</fullName>
    </submittedName>
</protein>